<dbReference type="InterPro" id="IPR003018">
    <property type="entry name" value="GAF"/>
</dbReference>
<dbReference type="InterPro" id="IPR002073">
    <property type="entry name" value="PDEase_catalytic_dom"/>
</dbReference>
<feature type="binding site" evidence="7">
    <location>
        <position position="513"/>
    </location>
    <ligand>
        <name>Zn(2+)</name>
        <dbReference type="ChEBI" id="CHEBI:29105"/>
        <label>1</label>
    </ligand>
</feature>
<dbReference type="InterPro" id="IPR023174">
    <property type="entry name" value="PDEase_CS"/>
</dbReference>
<keyword evidence="3 7" id="KW-0479">Metal-binding</keyword>
<dbReference type="Gene3D" id="3.30.450.40">
    <property type="match status" value="2"/>
</dbReference>
<feature type="binding site" evidence="6">
    <location>
        <position position="766"/>
    </location>
    <ligand>
        <name>AMP</name>
        <dbReference type="ChEBI" id="CHEBI:456215"/>
    </ligand>
</feature>
<dbReference type="InterPro" id="IPR029016">
    <property type="entry name" value="GAF-like_dom_sf"/>
</dbReference>
<evidence type="ECO:0000256" key="4">
    <source>
        <dbReference type="ARBA" id="ARBA00022801"/>
    </source>
</evidence>
<dbReference type="SUPFAM" id="SSF109604">
    <property type="entry name" value="HD-domain/PDEase-like"/>
    <property type="match status" value="1"/>
</dbReference>
<feature type="domain" description="PDEase" evidence="9">
    <location>
        <begin position="420"/>
        <end position="779"/>
    </location>
</feature>
<dbReference type="InterPro" id="IPR023088">
    <property type="entry name" value="PDEase"/>
</dbReference>
<dbReference type="Pfam" id="PF00233">
    <property type="entry name" value="PDEase_I"/>
    <property type="match status" value="1"/>
</dbReference>
<name>A0A7R9PDK0_TIMCA</name>
<gene>
    <name evidence="10" type="ORF">TCMB3V08_LOCUS11791</name>
</gene>
<feature type="binding site" evidence="7">
    <location>
        <position position="548"/>
    </location>
    <ligand>
        <name>Zn(2+)</name>
        <dbReference type="ChEBI" id="CHEBI:29105"/>
        <label>1</label>
    </ligand>
</feature>
<dbReference type="Gene3D" id="1.10.1300.10">
    <property type="entry name" value="3'5'-cyclic nucleotide phosphodiesterase, catalytic domain"/>
    <property type="match status" value="1"/>
</dbReference>
<dbReference type="InterPro" id="IPR003607">
    <property type="entry name" value="HD/PDEase_dom"/>
</dbReference>
<dbReference type="PRINTS" id="PR00387">
    <property type="entry name" value="PDIESTERASE1"/>
</dbReference>
<dbReference type="SUPFAM" id="SSF55781">
    <property type="entry name" value="GAF domain-like"/>
    <property type="match status" value="2"/>
</dbReference>
<dbReference type="PANTHER" id="PTHR11347">
    <property type="entry name" value="CYCLIC NUCLEOTIDE PHOSPHODIESTERASE"/>
    <property type="match status" value="1"/>
</dbReference>
<dbReference type="CDD" id="cd00077">
    <property type="entry name" value="HDc"/>
    <property type="match status" value="1"/>
</dbReference>
<dbReference type="InterPro" id="IPR036971">
    <property type="entry name" value="PDEase_catalytic_dom_sf"/>
</dbReference>
<evidence type="ECO:0000256" key="3">
    <source>
        <dbReference type="ARBA" id="ARBA00022723"/>
    </source>
</evidence>
<comment type="cofactor">
    <cofactor evidence="8">
        <name>a divalent metal cation</name>
        <dbReference type="ChEBI" id="CHEBI:60240"/>
    </cofactor>
    <text evidence="8">Binds 2 divalent metal cations per subunit. Site 1 may preferentially bind zinc ions, while site 2 has a preference for magnesium and/or manganese ions.</text>
</comment>
<dbReference type="GO" id="GO:0046872">
    <property type="term" value="F:metal ion binding"/>
    <property type="evidence" value="ECO:0007669"/>
    <property type="project" value="UniProtKB-KW"/>
</dbReference>
<evidence type="ECO:0000256" key="1">
    <source>
        <dbReference type="ARBA" id="ARBA00007648"/>
    </source>
</evidence>
<feature type="binding site" evidence="7">
    <location>
        <position position="548"/>
    </location>
    <ligand>
        <name>Zn(2+)</name>
        <dbReference type="ChEBI" id="CHEBI:29105"/>
        <label>2</label>
    </ligand>
</feature>
<dbReference type="EMBL" id="OE190744">
    <property type="protein sequence ID" value="CAD7579257.1"/>
    <property type="molecule type" value="Genomic_DNA"/>
</dbReference>
<dbReference type="FunFam" id="3.30.450.40:FF:000005">
    <property type="entry name" value="Phosphodiesterase"/>
    <property type="match status" value="1"/>
</dbReference>
<evidence type="ECO:0000256" key="5">
    <source>
        <dbReference type="PIRSR" id="PIRSR623088-1"/>
    </source>
</evidence>
<comment type="similarity">
    <text evidence="1 8">Belongs to the cyclic nucleotide phosphodiesterase family.</text>
</comment>
<evidence type="ECO:0000313" key="10">
    <source>
        <dbReference type="EMBL" id="CAD7579257.1"/>
    </source>
</evidence>
<feature type="binding site" evidence="6">
    <location>
        <begin position="509"/>
        <end position="513"/>
    </location>
    <ligand>
        <name>AMP</name>
        <dbReference type="ChEBI" id="CHEBI:456215"/>
    </ligand>
</feature>
<feature type="binding site" evidence="7">
    <location>
        <position position="547"/>
    </location>
    <ligand>
        <name>Zn(2+)</name>
        <dbReference type="ChEBI" id="CHEBI:29105"/>
        <label>1</label>
    </ligand>
</feature>
<dbReference type="SMART" id="SM00065">
    <property type="entry name" value="GAF"/>
    <property type="match status" value="2"/>
</dbReference>
<feature type="binding site" evidence="6">
    <location>
        <position position="714"/>
    </location>
    <ligand>
        <name>AMP</name>
        <dbReference type="ChEBI" id="CHEBI:456215"/>
    </ligand>
</feature>
<dbReference type="GO" id="GO:0007165">
    <property type="term" value="P:signal transduction"/>
    <property type="evidence" value="ECO:0007669"/>
    <property type="project" value="InterPro"/>
</dbReference>
<reference evidence="10" key="1">
    <citation type="submission" date="2020-11" db="EMBL/GenBank/DDBJ databases">
        <authorList>
            <person name="Tran Van P."/>
        </authorList>
    </citation>
    <scope>NUCLEOTIDE SEQUENCE</scope>
</reference>
<feature type="binding site" evidence="7">
    <location>
        <position position="714"/>
    </location>
    <ligand>
        <name>Zn(2+)</name>
        <dbReference type="ChEBI" id="CHEBI:29105"/>
        <label>1</label>
    </ligand>
</feature>
<evidence type="ECO:0000259" key="9">
    <source>
        <dbReference type="PROSITE" id="PS51845"/>
    </source>
</evidence>
<feature type="binding site" evidence="6">
    <location>
        <position position="548"/>
    </location>
    <ligand>
        <name>AMP</name>
        <dbReference type="ChEBI" id="CHEBI:456215"/>
    </ligand>
</feature>
<dbReference type="AlphaFoldDB" id="A0A7R9PDK0"/>
<proteinExistence type="inferred from homology"/>
<dbReference type="Pfam" id="PF01590">
    <property type="entry name" value="GAF"/>
    <property type="match status" value="2"/>
</dbReference>
<dbReference type="PROSITE" id="PS51845">
    <property type="entry name" value="PDEASE_I_2"/>
    <property type="match status" value="1"/>
</dbReference>
<keyword evidence="4 8" id="KW-0378">Hydrolase</keyword>
<feature type="active site" description="Proton donor" evidence="5">
    <location>
        <position position="509"/>
    </location>
</feature>
<dbReference type="PROSITE" id="PS00126">
    <property type="entry name" value="PDEASE_I_1"/>
    <property type="match status" value="1"/>
</dbReference>
<evidence type="ECO:0000256" key="8">
    <source>
        <dbReference type="RuleBase" id="RU363067"/>
    </source>
</evidence>
<evidence type="ECO:0000256" key="6">
    <source>
        <dbReference type="PIRSR" id="PIRSR623088-2"/>
    </source>
</evidence>
<dbReference type="EC" id="3.1.4.-" evidence="8"/>
<evidence type="ECO:0000256" key="2">
    <source>
        <dbReference type="ARBA" id="ARBA00022535"/>
    </source>
</evidence>
<sequence>MTRQYSLEAFRALWNTVLLRVSGPCSGLSFTSLMAGKESQRVIAPYVKALRRIELEAPPKKEEFGYYLHKKPIALLQKLSVYISDMVDLISVLHETANVLKVVTHSSGVTLYMVDLESEQIILHSRNAELPHHGSRWKIETGRTLAAHVAFMKENVMVDDIIGDQRFPEGIGWRRTNVKAIMCVPVVTPEEECIAVIELFKEVDEEPYKKTDLQIVVATTGWMGAAIHQNHQRVALQKQQELNNYLLGLSKHYFADHLVVDKIISEIMTFAKETIGAERGSFFIIDQESDELVADLFDDDDENTNELEHDRKKIKIRFSKERGIAGLVARTGQTVNIKDAYKDERFNKEVDTQTGFITRSILCMPIIGRDGILGVVQLVNKKNEACFTDLDENMFKTFCVYCALGVHYSNLQGKMKKIGLQTEIQNEMLKLNIFPCSHDMTQLLNSPFPEEIPPDFETFQWYPLGYEDQMCPLSMYMLVDICGDWLPGVKQACEFVLKMKKCYRSISYHNFAHAFCVTHCMYNILKRNMEVFTPLERKALIIACFGHDVDHGGFTNNFLRLTNHCLYQLYPESSLENHHFRTTMFIISSCNLFASLPEKEFNELQQEIHDAIIATDLVFYFQTRGKFSKILENKEFDWTNASHSQHQRSHEAAVCWCWLSEVSCELSVSTKEATRLLYVGVVCQKSAMSCQSAPEKPRGCCILLLKSIMMTTSDMSGQAKPFPVAEKICDGLYKEFYHQGDIEKNMGLCPLAMMDRDKQDSIPDDQVTRDTILTPLGGN</sequence>
<organism evidence="10">
    <name type="scientific">Timema californicum</name>
    <name type="common">California timema</name>
    <name type="synonym">Walking stick</name>
    <dbReference type="NCBI Taxonomy" id="61474"/>
    <lineage>
        <taxon>Eukaryota</taxon>
        <taxon>Metazoa</taxon>
        <taxon>Ecdysozoa</taxon>
        <taxon>Arthropoda</taxon>
        <taxon>Hexapoda</taxon>
        <taxon>Insecta</taxon>
        <taxon>Pterygota</taxon>
        <taxon>Neoptera</taxon>
        <taxon>Polyneoptera</taxon>
        <taxon>Phasmatodea</taxon>
        <taxon>Timematodea</taxon>
        <taxon>Timematoidea</taxon>
        <taxon>Timematidae</taxon>
        <taxon>Timema</taxon>
    </lineage>
</organism>
<accession>A0A7R9PDK0</accession>
<keyword evidence="2" id="KW-0140">cGMP</keyword>
<dbReference type="GO" id="GO:0004114">
    <property type="term" value="F:3',5'-cyclic-nucleotide phosphodiesterase activity"/>
    <property type="evidence" value="ECO:0007669"/>
    <property type="project" value="InterPro"/>
</dbReference>
<protein>
    <recommendedName>
        <fullName evidence="8">Phosphodiesterase</fullName>
        <ecNumber evidence="8">3.1.4.-</ecNumber>
    </recommendedName>
</protein>
<evidence type="ECO:0000256" key="7">
    <source>
        <dbReference type="PIRSR" id="PIRSR623088-3"/>
    </source>
</evidence>